<evidence type="ECO:0000313" key="2">
    <source>
        <dbReference type="Proteomes" id="UP000446786"/>
    </source>
</evidence>
<dbReference type="Pfam" id="PF04364">
    <property type="entry name" value="DNA_pol3_chi"/>
    <property type="match status" value="1"/>
</dbReference>
<gene>
    <name evidence="1" type="ORF">GRI94_13745</name>
</gene>
<comment type="caution">
    <text evidence="1">The sequence shown here is derived from an EMBL/GenBank/DDBJ whole genome shotgun (WGS) entry which is preliminary data.</text>
</comment>
<sequence>MKADFWQLSSDPAEKVVAMIAGRVLGEAERLLVVSEDAAQRAAISKALWDTNPENFLANGEADSVGAERQPVLLSAECKATNGASHVIFADGAWREPEGFARAFLLFSEATLDQARATWRSLDGAKDLERAFFRQDNGKWTKVA</sequence>
<accession>A0A845ATQ3</accession>
<dbReference type="Proteomes" id="UP000446786">
    <property type="component" value="Unassembled WGS sequence"/>
</dbReference>
<name>A0A845ATQ3_9SPHN</name>
<dbReference type="GO" id="GO:0006260">
    <property type="term" value="P:DNA replication"/>
    <property type="evidence" value="ECO:0007669"/>
    <property type="project" value="InterPro"/>
</dbReference>
<dbReference type="AlphaFoldDB" id="A0A845ATQ3"/>
<dbReference type="InterPro" id="IPR007459">
    <property type="entry name" value="DNA_pol3_chi"/>
</dbReference>
<dbReference type="SUPFAM" id="SSF102400">
    <property type="entry name" value="DNA polymerase III chi subunit"/>
    <property type="match status" value="1"/>
</dbReference>
<evidence type="ECO:0000313" key="1">
    <source>
        <dbReference type="EMBL" id="MXP32889.1"/>
    </source>
</evidence>
<proteinExistence type="predicted"/>
<dbReference type="InterPro" id="IPR036768">
    <property type="entry name" value="PolIII_chi_sf"/>
</dbReference>
<dbReference type="EMBL" id="WTYE01000001">
    <property type="protein sequence ID" value="MXP32889.1"/>
    <property type="molecule type" value="Genomic_DNA"/>
</dbReference>
<dbReference type="Gene3D" id="3.40.50.10110">
    <property type="entry name" value="DNA polymerase III subunit chi"/>
    <property type="match status" value="1"/>
</dbReference>
<organism evidence="1 2">
    <name type="scientific">Parerythrobacter jejuensis</name>
    <dbReference type="NCBI Taxonomy" id="795812"/>
    <lineage>
        <taxon>Bacteria</taxon>
        <taxon>Pseudomonadati</taxon>
        <taxon>Pseudomonadota</taxon>
        <taxon>Alphaproteobacteria</taxon>
        <taxon>Sphingomonadales</taxon>
        <taxon>Erythrobacteraceae</taxon>
        <taxon>Parerythrobacter</taxon>
    </lineage>
</organism>
<dbReference type="GO" id="GO:0003677">
    <property type="term" value="F:DNA binding"/>
    <property type="evidence" value="ECO:0007669"/>
    <property type="project" value="InterPro"/>
</dbReference>
<keyword evidence="2" id="KW-1185">Reference proteome</keyword>
<dbReference type="OrthoDB" id="9795973at2"/>
<dbReference type="RefSeq" id="WP_160780186.1">
    <property type="nucleotide sequence ID" value="NZ_BAAAZF010000001.1"/>
</dbReference>
<reference evidence="1 2" key="1">
    <citation type="submission" date="2019-12" db="EMBL/GenBank/DDBJ databases">
        <title>Genomic-based taxomic classification of the family Erythrobacteraceae.</title>
        <authorList>
            <person name="Xu L."/>
        </authorList>
    </citation>
    <scope>NUCLEOTIDE SEQUENCE [LARGE SCALE GENOMIC DNA]</scope>
    <source>
        <strain evidence="1 2">JCM 16677</strain>
    </source>
</reference>
<dbReference type="GO" id="GO:0003887">
    <property type="term" value="F:DNA-directed DNA polymerase activity"/>
    <property type="evidence" value="ECO:0007669"/>
    <property type="project" value="InterPro"/>
</dbReference>
<protein>
    <submittedName>
        <fullName evidence="1">DNA polymerase III subunit chi</fullName>
    </submittedName>
</protein>